<dbReference type="Proteomes" id="UP001310387">
    <property type="component" value="Unassembled WGS sequence"/>
</dbReference>
<reference evidence="1" key="1">
    <citation type="journal article" date="2024" name="Antonie Van Leeuwenhoek">
        <title>Isoptericola haloaureus sp. nov., a dimorphic actinobacterium isolated from mangrove sediments of southeast India, implicating biosaline agricultural significance through nitrogen fixation and salt tolerance genes.</title>
        <authorList>
            <person name="Prathaban M."/>
            <person name="Prathiviraj R."/>
            <person name="Ravichandran M."/>
            <person name="Natarajan S.D."/>
            <person name="Sobanaa M."/>
            <person name="Hari Krishna Kumar S."/>
            <person name="Chandrasekar V."/>
            <person name="Selvin J."/>
        </authorList>
    </citation>
    <scope>NUCLEOTIDE SEQUENCE</scope>
    <source>
        <strain evidence="1">MP1014</strain>
    </source>
</reference>
<keyword evidence="2" id="KW-1185">Reference proteome</keyword>
<proteinExistence type="predicted"/>
<reference evidence="1" key="2">
    <citation type="submission" date="2024-02" db="EMBL/GenBank/DDBJ databases">
        <authorList>
            <person name="Prathaban M."/>
            <person name="Mythili R."/>
            <person name="Sharmila Devi N."/>
            <person name="Sobanaa M."/>
            <person name="Prathiviraj R."/>
            <person name="Selvin J."/>
        </authorList>
    </citation>
    <scope>NUCLEOTIDE SEQUENCE</scope>
    <source>
        <strain evidence="1">MP1014</strain>
    </source>
</reference>
<evidence type="ECO:0000313" key="1">
    <source>
        <dbReference type="EMBL" id="MEG3615570.1"/>
    </source>
</evidence>
<organism evidence="1 2">
    <name type="scientific">Isoptericola haloaureus</name>
    <dbReference type="NCBI Taxonomy" id="1542902"/>
    <lineage>
        <taxon>Bacteria</taxon>
        <taxon>Bacillati</taxon>
        <taxon>Actinomycetota</taxon>
        <taxon>Actinomycetes</taxon>
        <taxon>Micrococcales</taxon>
        <taxon>Promicromonosporaceae</taxon>
        <taxon>Isoptericola</taxon>
    </lineage>
</organism>
<comment type="caution">
    <text evidence="1">The sequence shown here is derived from an EMBL/GenBank/DDBJ whole genome shotgun (WGS) entry which is preliminary data.</text>
</comment>
<accession>A0ABU7Z7T0</accession>
<gene>
    <name evidence="1" type="ORF">V5O49_10595</name>
</gene>
<sequence>MVSLSSGSKSFDQLRDALAGDSGLRAELENALDLNVNLVNPSDPGGRFISGGAVEWILAATAYRVGILSVPGGHQARGFDLRDLLNEARGLWSVKNQSSSSKSEYRLTNGLGGAGAGFIEPTVFLSPHLPGITYVDPTVHQEVAARAVKRSDAWVIRFKAIAEHAQSHPECVALCRIPTNPKTGNHDPGMDYTQELLAPARFPRLSGLFQDANPPTASVMGEIRDLIAMKDAGQITDSQFDILVRKMGAD</sequence>
<dbReference type="RefSeq" id="WP_332902209.1">
    <property type="nucleotide sequence ID" value="NZ_JBAGLP010000118.1"/>
</dbReference>
<name>A0ABU7Z7T0_9MICO</name>
<dbReference type="EMBL" id="JBAGLP010000118">
    <property type="protein sequence ID" value="MEG3615570.1"/>
    <property type="molecule type" value="Genomic_DNA"/>
</dbReference>
<protein>
    <submittedName>
        <fullName evidence="1">Uncharacterized protein</fullName>
    </submittedName>
</protein>
<evidence type="ECO:0000313" key="2">
    <source>
        <dbReference type="Proteomes" id="UP001310387"/>
    </source>
</evidence>